<proteinExistence type="predicted"/>
<keyword evidence="2" id="KW-0812">Transmembrane</keyword>
<dbReference type="AlphaFoldDB" id="A0A2H0Y1T2"/>
<evidence type="ECO:0000313" key="3">
    <source>
        <dbReference type="EMBL" id="PIS31262.1"/>
    </source>
</evidence>
<sequence length="1267" mass="144152">MESSLTTRIKSLLTKVNLGQLSQSKKLAKAKPYIAAGGSVGVHLLVILITSSDQAAELVLNFGYVALPLAMNAYTFVRIFQKHLKPLTLNEIVFSQKLRQKYDREAIKALDSYQKNGYSDLNLGKFTTRAERLLSSDIRPCDAKNYFEKWNKQIAKYGAKIEKVARKVADDPLKRFQKAYDSLLVRYLLRFVPLQGLLYRRLNGWGGNCETQAKLLAGVANKIYDWSKTDWQPGWADFKTHFEFVLYNQKTGEVYDARPNKRQIIKDYPAPVFDLHFIPFAYLRARKIEPPISAKELLLYKPEPKTRTIVAQKLELTSLQEPFQTFSFFSFAFLLPHFLQRLIGLSNFDYETEFFPVGQNSRLSSLIDDLTDLLGSVLGPLNALSAIISFPFLSQLDKISKIDTSKAKQKAKRILKPLIRPFVTLIICAGLGVGAYLGAKKLNATYEEQQAAEAACASQGPDDPPWTFWRDQENWDFATCPVPSYWSFLFGSREERIIPVMDELTSRLGAERPTAERVTRKLNDLDPHGLIEYESANQPAERVWQEFVRPFILSASDYGDYPSPVWPHPTIQILTEDIDQRVGHAFADSFKPYYQLDAARHLAPEQLFSNIDIAPPKLAALTPTEYQNLMGELSPDERFNISLWLDNHPWGSRFYNNPENSGDPNSADETARDHRTVVGQDGQDEVSAVGTSRITTPAEQTANEIYDGELRGRENERRNGDPALRDRRVTFPLHERPSSGDTLNTIEANHVDQIILPGSPEGSDNEDREGGQAGHLVDPEINPPDIHHDPIEVVLVRLSDQELHQRRASPESAPNPPELIMRQASPTLGLVQETLTEPPESAIGWELLAHTYQAFATVEPRSISILGPRLREMLADPEGRAVFADQGIDVNQIERELYLEVEWGSSECQTEPSEQLPERIDWDNFDLPEGLPLAEYHITDDNSLTLGRRGRFLSQDILEHPSFVRDLLNLSAEDQAQVMVRLTDAAIAVLRTHLTQGELTEAEVEQLTNLLNQYEDPTSRILLEGREYVQNQENPINFQWEEVENTSPADYTWAHELHDGQLFNLIKRNIDWAGLRRQIIPSSEDEESDVANIQNVILPIDSQSEWGDEALTREYELSPPAAFAVTNPINQDSITTMLEPLFNIIGDQSVNQENRTSAIVLIGAVVDESLTTEAKNNIISRITDISSTHYYLLTRDQRFQLWQIQQRLRPQVQEAPEPISRITDISSTHYYLLTRDQRFQLWQIQQRLRSQVQEAPEPRRSNRGHWR</sequence>
<gene>
    <name evidence="3" type="ORF">COT42_01570</name>
</gene>
<feature type="transmembrane region" description="Helical" evidence="2">
    <location>
        <begin position="58"/>
        <end position="77"/>
    </location>
</feature>
<accession>A0A2H0Y1T2</accession>
<feature type="transmembrane region" description="Helical" evidence="2">
    <location>
        <begin position="33"/>
        <end position="52"/>
    </location>
</feature>
<feature type="region of interest" description="Disordered" evidence="1">
    <location>
        <begin position="757"/>
        <end position="785"/>
    </location>
</feature>
<evidence type="ECO:0000313" key="4">
    <source>
        <dbReference type="Proteomes" id="UP000231343"/>
    </source>
</evidence>
<organism evidence="3 4">
    <name type="scientific">Candidatus Saganbacteria bacterium CG08_land_8_20_14_0_20_45_16</name>
    <dbReference type="NCBI Taxonomy" id="2014293"/>
    <lineage>
        <taxon>Bacteria</taxon>
        <taxon>Bacillati</taxon>
        <taxon>Saganbacteria</taxon>
    </lineage>
</organism>
<keyword evidence="2" id="KW-0472">Membrane</keyword>
<evidence type="ECO:0000256" key="2">
    <source>
        <dbReference type="SAM" id="Phobius"/>
    </source>
</evidence>
<evidence type="ECO:0000256" key="1">
    <source>
        <dbReference type="SAM" id="MobiDB-lite"/>
    </source>
</evidence>
<protein>
    <submittedName>
        <fullName evidence="3">Uncharacterized protein</fullName>
    </submittedName>
</protein>
<dbReference type="EMBL" id="PEYM01000029">
    <property type="protein sequence ID" value="PIS31262.1"/>
    <property type="molecule type" value="Genomic_DNA"/>
</dbReference>
<reference evidence="3 4" key="1">
    <citation type="submission" date="2017-09" db="EMBL/GenBank/DDBJ databases">
        <title>Depth-based differentiation of microbial function through sediment-hosted aquifers and enrichment of novel symbionts in the deep terrestrial subsurface.</title>
        <authorList>
            <person name="Probst A.J."/>
            <person name="Ladd B."/>
            <person name="Jarett J.K."/>
            <person name="Geller-Mcgrath D.E."/>
            <person name="Sieber C.M."/>
            <person name="Emerson J.B."/>
            <person name="Anantharaman K."/>
            <person name="Thomas B.C."/>
            <person name="Malmstrom R."/>
            <person name="Stieglmeier M."/>
            <person name="Klingl A."/>
            <person name="Woyke T."/>
            <person name="Ryan C.M."/>
            <person name="Banfield J.F."/>
        </authorList>
    </citation>
    <scope>NUCLEOTIDE SEQUENCE [LARGE SCALE GENOMIC DNA]</scope>
    <source>
        <strain evidence="3">CG08_land_8_20_14_0_20_45_16</strain>
    </source>
</reference>
<feature type="transmembrane region" description="Helical" evidence="2">
    <location>
        <begin position="373"/>
        <end position="396"/>
    </location>
</feature>
<comment type="caution">
    <text evidence="3">The sequence shown here is derived from an EMBL/GenBank/DDBJ whole genome shotgun (WGS) entry which is preliminary data.</text>
</comment>
<name>A0A2H0Y1T2_UNCSA</name>
<dbReference type="Proteomes" id="UP000231343">
    <property type="component" value="Unassembled WGS sequence"/>
</dbReference>
<feature type="transmembrane region" description="Helical" evidence="2">
    <location>
        <begin position="417"/>
        <end position="439"/>
    </location>
</feature>
<keyword evidence="2" id="KW-1133">Transmembrane helix</keyword>